<dbReference type="GO" id="GO:0005737">
    <property type="term" value="C:cytoplasm"/>
    <property type="evidence" value="ECO:0007669"/>
    <property type="project" value="TreeGrafter"/>
</dbReference>
<evidence type="ECO:0000313" key="7">
    <source>
        <dbReference type="EMBL" id="AZA12345.1"/>
    </source>
</evidence>
<comment type="similarity">
    <text evidence="1">In the C-terminal section; belongs to the anthranilate synthase component I family.</text>
</comment>
<evidence type="ECO:0000259" key="5">
    <source>
        <dbReference type="Pfam" id="PF00117"/>
    </source>
</evidence>
<proteinExistence type="inferred from homology"/>
<dbReference type="GO" id="GO:0008153">
    <property type="term" value="P:4-aminobenzoate biosynthetic process"/>
    <property type="evidence" value="ECO:0007669"/>
    <property type="project" value="TreeGrafter"/>
</dbReference>
<dbReference type="PRINTS" id="PR00096">
    <property type="entry name" value="GATASE"/>
</dbReference>
<dbReference type="SUPFAM" id="SSF52317">
    <property type="entry name" value="Class I glutamine amidotransferase-like"/>
    <property type="match status" value="1"/>
</dbReference>
<dbReference type="InterPro" id="IPR006221">
    <property type="entry name" value="TrpG/PapA_dom"/>
</dbReference>
<dbReference type="EMBL" id="CP033897">
    <property type="protein sequence ID" value="AZA12345.1"/>
    <property type="molecule type" value="Genomic_DNA"/>
</dbReference>
<feature type="domain" description="Chorismate-utilising enzyme C-terminal" evidence="6">
    <location>
        <begin position="287"/>
        <end position="535"/>
    </location>
</feature>
<dbReference type="InterPro" id="IPR019999">
    <property type="entry name" value="Anth_synth_I-like"/>
</dbReference>
<dbReference type="RefSeq" id="WP_123935618.1">
    <property type="nucleotide sequence ID" value="NZ_CP033897.1"/>
</dbReference>
<dbReference type="PANTHER" id="PTHR11236:SF18">
    <property type="entry name" value="AMINODEOXYCHORISMATE SYNTHASE"/>
    <property type="match status" value="1"/>
</dbReference>
<gene>
    <name evidence="7" type="primary">pabB</name>
    <name evidence="7" type="ORF">CGERO_10305</name>
</gene>
<dbReference type="Pfam" id="PF00117">
    <property type="entry name" value="GATase"/>
    <property type="match status" value="1"/>
</dbReference>
<dbReference type="CDD" id="cd01743">
    <property type="entry name" value="GATase1_Anthranilate_Synthase"/>
    <property type="match status" value="1"/>
</dbReference>
<dbReference type="SUPFAM" id="SSF56322">
    <property type="entry name" value="ADC synthase"/>
    <property type="match status" value="1"/>
</dbReference>
<dbReference type="InterPro" id="IPR017926">
    <property type="entry name" value="GATASE"/>
</dbReference>
<dbReference type="InterPro" id="IPR029062">
    <property type="entry name" value="Class_I_gatase-like"/>
</dbReference>
<keyword evidence="3 7" id="KW-0808">Transferase</keyword>
<sequence>MSLVQSAKSLVQRGLSIVIIDNGDSYTQILASACERAIGVNPRILSAQLTSALPPADVYVIGPGPGHPRDAGPLALKALQSTTPVVGICLGHQLIAHHYGAIVQPAEHPKHGMSSQVQHDGGDMFTGLRSPLEVMRYHSLDVSDLPSCLKALATAEDGGIMALRHVEKPQWGLQFHPESVGTPEGITLMRNVLLLALNLREWAKQPYFAWLEFEGHTTIACGSSRTEGETVIGACTYEATNGTDAGQWQEEQAVCFTPEKMVQFPGTLPKIPGKPTAHSQIQLRHSREEYRELIAQCQAAIHRGDSYELCLTTSAKVTLHNPDPLELYLRARGGAMNGLLITPEVTLISASPELFLRCKDGVATTLPMKGTRPRAADPEADAALRSDLESSVKDRAENMMVTDVLRNDLTRSCDPLSVEVTRLCEVVSFPQWHQMISEITGRLRVPPLEALRLAFPGGSMTGAPKQRTMDILREIEGQPRGWYSGAMGIIQGNDATFSMLIRTAVLRGNTLTYGAGGAITRLSDPDEEYDEVLTKLSALHKML</sequence>
<dbReference type="PROSITE" id="PS51273">
    <property type="entry name" value="GATASE_TYPE_1"/>
    <property type="match status" value="1"/>
</dbReference>
<dbReference type="PRINTS" id="PR00097">
    <property type="entry name" value="ANTSNTHASEII"/>
</dbReference>
<protein>
    <recommendedName>
        <fullName evidence="2">aminodeoxychorismate synthase</fullName>
        <ecNumber evidence="2">2.6.1.85</ecNumber>
    </recommendedName>
</protein>
<evidence type="ECO:0000256" key="4">
    <source>
        <dbReference type="ARBA" id="ARBA00022962"/>
    </source>
</evidence>
<dbReference type="GO" id="GO:0000162">
    <property type="term" value="P:L-tryptophan biosynthetic process"/>
    <property type="evidence" value="ECO:0007669"/>
    <property type="project" value="TreeGrafter"/>
</dbReference>
<dbReference type="KEGG" id="cgk:CGERO_10305"/>
<dbReference type="InterPro" id="IPR005801">
    <property type="entry name" value="ADC_synthase"/>
</dbReference>
<keyword evidence="8" id="KW-1185">Reference proteome</keyword>
<organism evidence="7 8">
    <name type="scientific">Corynebacterium gerontici</name>
    <dbReference type="NCBI Taxonomy" id="2079234"/>
    <lineage>
        <taxon>Bacteria</taxon>
        <taxon>Bacillati</taxon>
        <taxon>Actinomycetota</taxon>
        <taxon>Actinomycetes</taxon>
        <taxon>Mycobacteriales</taxon>
        <taxon>Corynebacteriaceae</taxon>
        <taxon>Corynebacterium</taxon>
    </lineage>
</organism>
<dbReference type="Gene3D" id="3.60.120.10">
    <property type="entry name" value="Anthranilate synthase"/>
    <property type="match status" value="1"/>
</dbReference>
<accession>A0A3G6J2R7</accession>
<evidence type="ECO:0000256" key="3">
    <source>
        <dbReference type="ARBA" id="ARBA00022679"/>
    </source>
</evidence>
<dbReference type="Pfam" id="PF00425">
    <property type="entry name" value="Chorismate_bind"/>
    <property type="match status" value="1"/>
</dbReference>
<keyword evidence="7" id="KW-0032">Aminotransferase</keyword>
<dbReference type="InterPro" id="IPR015890">
    <property type="entry name" value="Chorismate_C"/>
</dbReference>
<evidence type="ECO:0000313" key="8">
    <source>
        <dbReference type="Proteomes" id="UP000271587"/>
    </source>
</evidence>
<keyword evidence="4" id="KW-0315">Glutamine amidotransferase</keyword>
<dbReference type="Gene3D" id="3.40.50.880">
    <property type="match status" value="1"/>
</dbReference>
<dbReference type="EC" id="2.6.1.85" evidence="2"/>
<feature type="domain" description="Glutamine amidotransferase" evidence="5">
    <location>
        <begin position="18"/>
        <end position="193"/>
    </location>
</feature>
<dbReference type="AlphaFoldDB" id="A0A3G6J2R7"/>
<evidence type="ECO:0000256" key="2">
    <source>
        <dbReference type="ARBA" id="ARBA00013139"/>
    </source>
</evidence>
<dbReference type="GO" id="GO:0046820">
    <property type="term" value="F:4-amino-4-deoxychorismate synthase activity"/>
    <property type="evidence" value="ECO:0007669"/>
    <property type="project" value="UniProtKB-EC"/>
</dbReference>
<name>A0A3G6J2R7_9CORY</name>
<reference evidence="7 8" key="1">
    <citation type="submission" date="2018-11" db="EMBL/GenBank/DDBJ databases">
        <authorList>
            <person name="Kleinhagauer T."/>
            <person name="Glaeser S.P."/>
            <person name="Spergser J."/>
            <person name="Ruckert C."/>
            <person name="Kaempfer P."/>
            <person name="Busse H.-J."/>
        </authorList>
    </citation>
    <scope>NUCLEOTIDE SEQUENCE [LARGE SCALE GENOMIC DNA]</scope>
    <source>
        <strain evidence="7 8">W8</strain>
    </source>
</reference>
<dbReference type="OrthoDB" id="3518032at2"/>
<evidence type="ECO:0000256" key="1">
    <source>
        <dbReference type="ARBA" id="ARBA00005970"/>
    </source>
</evidence>
<dbReference type="PANTHER" id="PTHR11236">
    <property type="entry name" value="AMINOBENZOATE/ANTHRANILATE SYNTHASE"/>
    <property type="match status" value="1"/>
</dbReference>
<dbReference type="Proteomes" id="UP000271587">
    <property type="component" value="Chromosome"/>
</dbReference>
<evidence type="ECO:0000259" key="6">
    <source>
        <dbReference type="Pfam" id="PF00425"/>
    </source>
</evidence>